<keyword evidence="6" id="KW-1185">Reference proteome</keyword>
<dbReference type="InterPro" id="IPR013272">
    <property type="entry name" value="Vps72/YL1_C"/>
</dbReference>
<feature type="compositionally biased region" description="Basic and acidic residues" evidence="3">
    <location>
        <begin position="294"/>
        <end position="303"/>
    </location>
</feature>
<reference evidence="5" key="1">
    <citation type="submission" date="2021-03" db="EMBL/GenBank/DDBJ databases">
        <authorList>
            <person name="Tagirdzhanova G."/>
        </authorList>
    </citation>
    <scope>NUCLEOTIDE SEQUENCE</scope>
</reference>
<feature type="region of interest" description="Disordered" evidence="3">
    <location>
        <begin position="1"/>
        <end position="116"/>
    </location>
</feature>
<dbReference type="OrthoDB" id="3942062at2759"/>
<feature type="compositionally biased region" description="Acidic residues" evidence="3">
    <location>
        <begin position="43"/>
        <end position="54"/>
    </location>
</feature>
<evidence type="ECO:0000313" key="6">
    <source>
        <dbReference type="Proteomes" id="UP000664169"/>
    </source>
</evidence>
<feature type="region of interest" description="Disordered" evidence="3">
    <location>
        <begin position="294"/>
        <end position="322"/>
    </location>
</feature>
<dbReference type="InterPro" id="IPR046757">
    <property type="entry name" value="YL1_N"/>
</dbReference>
<dbReference type="Pfam" id="PF08265">
    <property type="entry name" value="YL1_C"/>
    <property type="match status" value="1"/>
</dbReference>
<feature type="compositionally biased region" description="Basic and acidic residues" evidence="3">
    <location>
        <begin position="98"/>
        <end position="110"/>
    </location>
</feature>
<name>A0A8H3HWK3_9LECA</name>
<comment type="similarity">
    <text evidence="1">Belongs to the VPS72/YL1 family.</text>
</comment>
<dbReference type="Pfam" id="PF05764">
    <property type="entry name" value="YL1"/>
    <property type="match status" value="1"/>
</dbReference>
<gene>
    <name evidence="5" type="ORF">GOMPHAMPRED_003162</name>
</gene>
<protein>
    <recommendedName>
        <fullName evidence="4">Vps72/YL1 C-terminal domain-containing protein</fullName>
    </recommendedName>
</protein>
<feature type="compositionally biased region" description="Polar residues" evidence="3">
    <location>
        <begin position="137"/>
        <end position="146"/>
    </location>
</feature>
<dbReference type="Proteomes" id="UP000664169">
    <property type="component" value="Unassembled WGS sequence"/>
</dbReference>
<dbReference type="AlphaFoldDB" id="A0A8H3HWK3"/>
<feature type="compositionally biased region" description="Low complexity" evidence="3">
    <location>
        <begin position="1"/>
        <end position="10"/>
    </location>
</feature>
<feature type="domain" description="Vps72/YL1 C-terminal" evidence="4">
    <location>
        <begin position="429"/>
        <end position="458"/>
    </location>
</feature>
<feature type="region of interest" description="Disordered" evidence="3">
    <location>
        <begin position="133"/>
        <end position="175"/>
    </location>
</feature>
<dbReference type="PANTHER" id="PTHR13275">
    <property type="entry name" value="YL-1 PROTEIN TRANSCRIPTION FACTOR-LIKE 1"/>
    <property type="match status" value="1"/>
</dbReference>
<evidence type="ECO:0000256" key="3">
    <source>
        <dbReference type="SAM" id="MobiDB-lite"/>
    </source>
</evidence>
<feature type="coiled-coil region" evidence="2">
    <location>
        <begin position="187"/>
        <end position="260"/>
    </location>
</feature>
<dbReference type="EMBL" id="CAJPDQ010000002">
    <property type="protein sequence ID" value="CAF9905407.1"/>
    <property type="molecule type" value="Genomic_DNA"/>
</dbReference>
<dbReference type="SMART" id="SM00993">
    <property type="entry name" value="YL1_C"/>
    <property type="match status" value="1"/>
</dbReference>
<dbReference type="PANTHER" id="PTHR13275:SF4">
    <property type="entry name" value="VACUOLAR PROTEIN SORTING-ASSOCIATED PROTEIN 72 HOMOLOG"/>
    <property type="match status" value="1"/>
</dbReference>
<dbReference type="GO" id="GO:0005634">
    <property type="term" value="C:nucleus"/>
    <property type="evidence" value="ECO:0007669"/>
    <property type="project" value="TreeGrafter"/>
</dbReference>
<comment type="caution">
    <text evidence="5">The sequence shown here is derived from an EMBL/GenBank/DDBJ whole genome shotgun (WGS) entry which is preliminary data.</text>
</comment>
<keyword evidence="2" id="KW-0175">Coiled coil</keyword>
<evidence type="ECO:0000313" key="5">
    <source>
        <dbReference type="EMBL" id="CAF9905407.1"/>
    </source>
</evidence>
<evidence type="ECO:0000256" key="2">
    <source>
        <dbReference type="SAM" id="Coils"/>
    </source>
</evidence>
<proteinExistence type="inferred from homology"/>
<feature type="compositionally biased region" description="Acidic residues" evidence="3">
    <location>
        <begin position="86"/>
        <end position="97"/>
    </location>
</feature>
<sequence length="500" mass="55116">MSSSSSVSGSDTEGKIHVESLVAGRQRRANAGSRMATLLATEEPVETQDDEDDDLKLLFEENAEEEDAEFASGDEAVSDVEMGSSSDEDEGKEEGEDAGEKEIQRQAKEDRKRKRKALEAFATNKKRKILGIKTNGVVKSSSTATASPRLKKKSERVSWLPIQDDRSTRASSRKQTVLNKQIVHERMKESEKKRRELLQAMDAAAKRKEAEKSEALTQEDRLAEAAQIEAQNAKTLNRWEAAEERRVEEQRAKLAALKSRGLQGPVIRIWSGPSKWVDGKCVGIGKEVLKATENEEKAPREKTSPLLVSRPKPGATTMSTSSPAVTGAITVLPAITLSVPEILQSHRGSWASPAPDNPFYVRSDSSRPTIPAIPSNPTMPPEIQQVEIQSKTLVMLDEEALNEPSVKHGILVRGRKSNIKIHGKLPEKERCLITGMYARYRDPKTGAPYANVAAFKQLRANESLGTYTNGRWSTLLGQYVGSDMDAPATLPERLRKSVII</sequence>
<accession>A0A8H3HWK3</accession>
<evidence type="ECO:0000259" key="4">
    <source>
        <dbReference type="SMART" id="SM00993"/>
    </source>
</evidence>
<evidence type="ECO:0000256" key="1">
    <source>
        <dbReference type="ARBA" id="ARBA00006832"/>
    </source>
</evidence>
<organism evidence="5 6">
    <name type="scientific">Gomphillus americanus</name>
    <dbReference type="NCBI Taxonomy" id="1940652"/>
    <lineage>
        <taxon>Eukaryota</taxon>
        <taxon>Fungi</taxon>
        <taxon>Dikarya</taxon>
        <taxon>Ascomycota</taxon>
        <taxon>Pezizomycotina</taxon>
        <taxon>Lecanoromycetes</taxon>
        <taxon>OSLEUM clade</taxon>
        <taxon>Ostropomycetidae</taxon>
        <taxon>Ostropales</taxon>
        <taxon>Graphidaceae</taxon>
        <taxon>Gomphilloideae</taxon>
        <taxon>Gomphillus</taxon>
    </lineage>
</organism>